<feature type="transmembrane region" description="Helical" evidence="1">
    <location>
        <begin position="37"/>
        <end position="58"/>
    </location>
</feature>
<accession>A0A1T5CSQ3</accession>
<feature type="transmembrane region" description="Helical" evidence="1">
    <location>
        <begin position="223"/>
        <end position="247"/>
    </location>
</feature>
<dbReference type="Pfam" id="PF00487">
    <property type="entry name" value="FA_desaturase"/>
    <property type="match status" value="1"/>
</dbReference>
<feature type="transmembrane region" description="Helical" evidence="1">
    <location>
        <begin position="157"/>
        <end position="175"/>
    </location>
</feature>
<keyword evidence="1" id="KW-1133">Transmembrane helix</keyword>
<dbReference type="GO" id="GO:0016717">
    <property type="term" value="F:oxidoreductase activity, acting on paired donors, with oxidation of a pair of donors resulting in the reduction of molecular oxygen to two molecules of water"/>
    <property type="evidence" value="ECO:0007669"/>
    <property type="project" value="TreeGrafter"/>
</dbReference>
<protein>
    <submittedName>
        <fullName evidence="3">Linoleoyl-CoA desaturase</fullName>
    </submittedName>
</protein>
<sequence length="352" mass="41404">MKAKHLNVTAHTDLYKSIYNQIQVKLPMDKRKANRYFVLKGLFYFSLAITSYILIYTISNPIAFVLNFVLFGFIAVLLCFNFAHDLSHHSIFKHPFWDNLFFEFIYTLVGAHPEAWKKRHINSHHIAPNVANFDTDLAITGLIRVLPQGSRKWYHKYQYIYAPFAYMSYSFYWVFMKDFIVLRQFAPKAKKQQLRYLVTFIALKSFYLFYLLILPILYSLQSIWVVLTAFLAMHMVQSLYTLFTFFITHHVNGANYPTANKEGLINTSWFMNQIKSSNDFYPFSNMANFIFGGVNNHIAHHLFPNISHYHYPKLNRILYDALLENNIIPNQTTYLGGVISHLKLLKKRGVQN</sequence>
<dbReference type="InterPro" id="IPR012171">
    <property type="entry name" value="Fatty_acid_desaturase"/>
</dbReference>
<dbReference type="STRING" id="561365.SAMN05660866_02446"/>
<dbReference type="Proteomes" id="UP000190339">
    <property type="component" value="Unassembled WGS sequence"/>
</dbReference>
<dbReference type="InterPro" id="IPR005804">
    <property type="entry name" value="FA_desaturase_dom"/>
</dbReference>
<keyword evidence="1" id="KW-0812">Transmembrane</keyword>
<dbReference type="AlphaFoldDB" id="A0A1T5CSQ3"/>
<dbReference type="PANTHER" id="PTHR19353">
    <property type="entry name" value="FATTY ACID DESATURASE 2"/>
    <property type="match status" value="1"/>
</dbReference>
<organism evidence="3 4">
    <name type="scientific">Maribacter arcticus</name>
    <dbReference type="NCBI Taxonomy" id="561365"/>
    <lineage>
        <taxon>Bacteria</taxon>
        <taxon>Pseudomonadati</taxon>
        <taxon>Bacteroidota</taxon>
        <taxon>Flavobacteriia</taxon>
        <taxon>Flavobacteriales</taxon>
        <taxon>Flavobacteriaceae</taxon>
        <taxon>Maribacter</taxon>
    </lineage>
</organism>
<gene>
    <name evidence="3" type="ORF">SAMN05660866_02446</name>
</gene>
<evidence type="ECO:0000259" key="2">
    <source>
        <dbReference type="Pfam" id="PF00487"/>
    </source>
</evidence>
<evidence type="ECO:0000313" key="3">
    <source>
        <dbReference type="EMBL" id="SKB62528.1"/>
    </source>
</evidence>
<feature type="transmembrane region" description="Helical" evidence="1">
    <location>
        <begin position="196"/>
        <end position="217"/>
    </location>
</feature>
<keyword evidence="4" id="KW-1185">Reference proteome</keyword>
<dbReference type="PANTHER" id="PTHR19353:SF19">
    <property type="entry name" value="DELTA(5) FATTY ACID DESATURASE C-RELATED"/>
    <property type="match status" value="1"/>
</dbReference>
<proteinExistence type="predicted"/>
<dbReference type="OrthoDB" id="104711at2"/>
<keyword evidence="1" id="KW-0472">Membrane</keyword>
<dbReference type="GO" id="GO:0008610">
    <property type="term" value="P:lipid biosynthetic process"/>
    <property type="evidence" value="ECO:0007669"/>
    <property type="project" value="UniProtKB-ARBA"/>
</dbReference>
<feature type="domain" description="Fatty acid desaturase" evidence="2">
    <location>
        <begin position="64"/>
        <end position="327"/>
    </location>
</feature>
<name>A0A1T5CSQ3_9FLAO</name>
<evidence type="ECO:0000256" key="1">
    <source>
        <dbReference type="SAM" id="Phobius"/>
    </source>
</evidence>
<feature type="transmembrane region" description="Helical" evidence="1">
    <location>
        <begin position="64"/>
        <end position="84"/>
    </location>
</feature>
<evidence type="ECO:0000313" key="4">
    <source>
        <dbReference type="Proteomes" id="UP000190339"/>
    </source>
</evidence>
<dbReference type="GO" id="GO:0016020">
    <property type="term" value="C:membrane"/>
    <property type="evidence" value="ECO:0007669"/>
    <property type="project" value="TreeGrafter"/>
</dbReference>
<dbReference type="EMBL" id="FUYL01000007">
    <property type="protein sequence ID" value="SKB62528.1"/>
    <property type="molecule type" value="Genomic_DNA"/>
</dbReference>
<reference evidence="4" key="1">
    <citation type="submission" date="2017-02" db="EMBL/GenBank/DDBJ databases">
        <authorList>
            <person name="Varghese N."/>
            <person name="Submissions S."/>
        </authorList>
    </citation>
    <scope>NUCLEOTIDE SEQUENCE [LARGE SCALE GENOMIC DNA]</scope>
    <source>
        <strain evidence="4">DSM 23546</strain>
    </source>
</reference>
<dbReference type="RefSeq" id="WP_079512895.1">
    <property type="nucleotide sequence ID" value="NZ_FUYL01000007.1"/>
</dbReference>